<sequence length="408" mass="44880">MIPNHYSARLSELDLAMAIHIPPGGNWKNIPTSIPSQRLAQIRESYAKGGGSRSTYYGRLRPDAPAYTINTYFGRPGNGCHLHYDYAGGQHRVISQREAARLQSFPDDFVFLGSRTAINTQIGNAVPPLLGYQIALHLGSPGIFVDLFSGAGGLALGFKWAGWLPVIANDIERIAIETYAKNVDSSVIVGDIQDPEISSKISSMANVARQLNPDAKLFVLGGPPCQGFSTAGNPRSMQDGRNSLFRNYTQIITLINPDGFVFENVMGLLNMEQGRVFEQIKMVLESVTDQLSVWKLDTADYGIPQRRKRVILVGLKQQLQILPPPVVTGDSTENGLIDLPSAVTTYEALSDLPPLESSQDGESLDYIFPPATDYQELMRGYISPEQYLNALRKKAEASKSRNIQLSMF</sequence>
<keyword evidence="5" id="KW-0680">Restriction system</keyword>
<evidence type="ECO:0000256" key="5">
    <source>
        <dbReference type="ARBA" id="ARBA00022747"/>
    </source>
</evidence>
<dbReference type="Gene3D" id="3.90.120.10">
    <property type="entry name" value="DNA Methylase, subunit A, domain 2"/>
    <property type="match status" value="2"/>
</dbReference>
<dbReference type="PANTHER" id="PTHR10629">
    <property type="entry name" value="CYTOSINE-SPECIFIC METHYLTRANSFERASE"/>
    <property type="match status" value="1"/>
</dbReference>
<dbReference type="EMBL" id="CAIM01000519">
    <property type="protein sequence ID" value="CCI19917.1"/>
    <property type="molecule type" value="Genomic_DNA"/>
</dbReference>
<dbReference type="EC" id="2.1.1.37" evidence="1"/>
<dbReference type="InterPro" id="IPR029063">
    <property type="entry name" value="SAM-dependent_MTases_sf"/>
</dbReference>
<dbReference type="GO" id="GO:0032259">
    <property type="term" value="P:methylation"/>
    <property type="evidence" value="ECO:0007669"/>
    <property type="project" value="UniProtKB-KW"/>
</dbReference>
<dbReference type="GO" id="GO:0009307">
    <property type="term" value="P:DNA restriction-modification system"/>
    <property type="evidence" value="ECO:0007669"/>
    <property type="project" value="UniProtKB-KW"/>
</dbReference>
<keyword evidence="4 6" id="KW-0949">S-adenosyl-L-methionine</keyword>
<dbReference type="HOGENOM" id="CLU_695863_0_0_3"/>
<reference evidence="8 9" key="1">
    <citation type="submission" date="2012-04" db="EMBL/GenBank/DDBJ databases">
        <authorList>
            <person name="Genoscope - CEA"/>
        </authorList>
    </citation>
    <scope>NUCLEOTIDE SEQUENCE [LARGE SCALE GENOMIC DNA]</scope>
    <source>
        <strain evidence="8 9">9807</strain>
    </source>
</reference>
<evidence type="ECO:0000313" key="8">
    <source>
        <dbReference type="EMBL" id="CCI19917.1"/>
    </source>
</evidence>
<dbReference type="PRINTS" id="PR00105">
    <property type="entry name" value="C5METTRFRASE"/>
</dbReference>
<evidence type="ECO:0000313" key="9">
    <source>
        <dbReference type="Proteomes" id="UP000003613"/>
    </source>
</evidence>
<dbReference type="AlphaFoldDB" id="I4HCZ3"/>
<dbReference type="GO" id="GO:0003886">
    <property type="term" value="F:DNA (cytosine-5-)-methyltransferase activity"/>
    <property type="evidence" value="ECO:0007669"/>
    <property type="project" value="UniProtKB-EC"/>
</dbReference>
<evidence type="ECO:0000256" key="1">
    <source>
        <dbReference type="ARBA" id="ARBA00011975"/>
    </source>
</evidence>
<dbReference type="SUPFAM" id="SSF53335">
    <property type="entry name" value="S-adenosyl-L-methionine-dependent methyltransferases"/>
    <property type="match status" value="2"/>
</dbReference>
<evidence type="ECO:0000256" key="2">
    <source>
        <dbReference type="ARBA" id="ARBA00022603"/>
    </source>
</evidence>
<keyword evidence="2 6" id="KW-0489">Methyltransferase</keyword>
<dbReference type="InterPro" id="IPR050390">
    <property type="entry name" value="C5-Methyltransferase"/>
</dbReference>
<evidence type="ECO:0000256" key="6">
    <source>
        <dbReference type="PROSITE-ProRule" id="PRU01016"/>
    </source>
</evidence>
<comment type="similarity">
    <text evidence="6 7">Belongs to the class I-like SAM-binding methyltransferase superfamily. C5-methyltransferase family.</text>
</comment>
<dbReference type="NCBIfam" id="TIGR00675">
    <property type="entry name" value="dcm"/>
    <property type="match status" value="1"/>
</dbReference>
<evidence type="ECO:0000256" key="7">
    <source>
        <dbReference type="RuleBase" id="RU000416"/>
    </source>
</evidence>
<dbReference type="Gene3D" id="3.40.50.150">
    <property type="entry name" value="Vaccinia Virus protein VP39"/>
    <property type="match status" value="1"/>
</dbReference>
<dbReference type="RefSeq" id="WP_002790008.1">
    <property type="nucleotide sequence ID" value="NZ_HE973373.1"/>
</dbReference>
<evidence type="ECO:0000256" key="4">
    <source>
        <dbReference type="ARBA" id="ARBA00022691"/>
    </source>
</evidence>
<gene>
    <name evidence="8" type="ORF">MICAF_5660005</name>
</gene>
<feature type="active site" evidence="6">
    <location>
        <position position="225"/>
    </location>
</feature>
<protein>
    <recommendedName>
        <fullName evidence="1">DNA (cytosine-5-)-methyltransferase</fullName>
        <ecNumber evidence="1">2.1.1.37</ecNumber>
    </recommendedName>
</protein>
<proteinExistence type="inferred from homology"/>
<organism evidence="8 9">
    <name type="scientific">Microcystis aeruginosa PCC 9807</name>
    <dbReference type="NCBI Taxonomy" id="1160283"/>
    <lineage>
        <taxon>Bacteria</taxon>
        <taxon>Bacillati</taxon>
        <taxon>Cyanobacteriota</taxon>
        <taxon>Cyanophyceae</taxon>
        <taxon>Oscillatoriophycideae</taxon>
        <taxon>Chroococcales</taxon>
        <taxon>Microcystaceae</taxon>
        <taxon>Microcystis</taxon>
    </lineage>
</organism>
<dbReference type="InterPro" id="IPR001525">
    <property type="entry name" value="C5_MeTfrase"/>
</dbReference>
<comment type="caution">
    <text evidence="8">The sequence shown here is derived from an EMBL/GenBank/DDBJ whole genome shotgun (WGS) entry which is preliminary data.</text>
</comment>
<name>I4HCZ3_MICAE</name>
<keyword evidence="3 6" id="KW-0808">Transferase</keyword>
<evidence type="ECO:0000256" key="3">
    <source>
        <dbReference type="ARBA" id="ARBA00022679"/>
    </source>
</evidence>
<dbReference type="GO" id="GO:0003677">
    <property type="term" value="F:DNA binding"/>
    <property type="evidence" value="ECO:0007669"/>
    <property type="project" value="TreeGrafter"/>
</dbReference>
<dbReference type="PROSITE" id="PS51679">
    <property type="entry name" value="SAM_MT_C5"/>
    <property type="match status" value="1"/>
</dbReference>
<dbReference type="InterPro" id="IPR031303">
    <property type="entry name" value="C5_meth_CS"/>
</dbReference>
<dbReference type="Pfam" id="PF00145">
    <property type="entry name" value="DNA_methylase"/>
    <property type="match status" value="2"/>
</dbReference>
<dbReference type="PANTHER" id="PTHR10629:SF52">
    <property type="entry name" value="DNA (CYTOSINE-5)-METHYLTRANSFERASE 1"/>
    <property type="match status" value="1"/>
</dbReference>
<dbReference type="GO" id="GO:0044027">
    <property type="term" value="P:negative regulation of gene expression via chromosomal CpG island methylation"/>
    <property type="evidence" value="ECO:0007669"/>
    <property type="project" value="TreeGrafter"/>
</dbReference>
<dbReference type="PROSITE" id="PS00095">
    <property type="entry name" value="C5_MTASE_2"/>
    <property type="match status" value="1"/>
</dbReference>
<dbReference type="Proteomes" id="UP000003613">
    <property type="component" value="Unassembled WGS sequence"/>
</dbReference>
<accession>I4HCZ3</accession>